<protein>
    <submittedName>
        <fullName evidence="3">Nuclear transport factor 2 family protein</fullName>
    </submittedName>
</protein>
<sequence>MPLHTLNAPPDEVFRVPTVSLLLFVLASTPANTAPADPKAAITAVLDDWHQAAAVADEARYFGHFTDDAVYLGTDATERWTRDEFRAWAKPYFSKGKAWNFKATSRHIFLSKDGAVAWFDEALDTPNLGPSRGSGVLVKDAGTWKIAQYNLSIPIPNDVLPEVKRRIERHLARSQKTPGKPSTWKVPPAKVPSPETPPIKERAPAQAN</sequence>
<comment type="caution">
    <text evidence="3">The sequence shown here is derived from an EMBL/GenBank/DDBJ whole genome shotgun (WGS) entry which is preliminary data.</text>
</comment>
<dbReference type="Proteomes" id="UP000533080">
    <property type="component" value="Unassembled WGS sequence"/>
</dbReference>
<evidence type="ECO:0000256" key="1">
    <source>
        <dbReference type="SAM" id="MobiDB-lite"/>
    </source>
</evidence>
<dbReference type="SUPFAM" id="SSF54427">
    <property type="entry name" value="NTF2-like"/>
    <property type="match status" value="1"/>
</dbReference>
<name>A0A7Y4IPT7_MYXXA</name>
<feature type="domain" description="SnoaL-like" evidence="2">
    <location>
        <begin position="42"/>
        <end position="156"/>
    </location>
</feature>
<feature type="region of interest" description="Disordered" evidence="1">
    <location>
        <begin position="170"/>
        <end position="208"/>
    </location>
</feature>
<gene>
    <name evidence="3" type="ORF">HNV28_33070</name>
</gene>
<dbReference type="AlphaFoldDB" id="A0A7Y4IPT7"/>
<dbReference type="Pfam" id="PF13474">
    <property type="entry name" value="SnoaL_3"/>
    <property type="match status" value="1"/>
</dbReference>
<evidence type="ECO:0000313" key="4">
    <source>
        <dbReference type="Proteomes" id="UP000533080"/>
    </source>
</evidence>
<feature type="compositionally biased region" description="Basic and acidic residues" evidence="1">
    <location>
        <begin position="198"/>
        <end position="208"/>
    </location>
</feature>
<dbReference type="EMBL" id="JABFNT010000165">
    <property type="protein sequence ID" value="NOJ83089.1"/>
    <property type="molecule type" value="Genomic_DNA"/>
</dbReference>
<dbReference type="Gene3D" id="3.10.450.50">
    <property type="match status" value="1"/>
</dbReference>
<reference evidence="3 4" key="1">
    <citation type="submission" date="2020-05" db="EMBL/GenBank/DDBJ databases">
        <authorList>
            <person name="Whitworth D."/>
        </authorList>
    </citation>
    <scope>NUCLEOTIDE SEQUENCE [LARGE SCALE GENOMIC DNA]</scope>
    <source>
        <strain evidence="3 4">AM005</strain>
    </source>
</reference>
<organism evidence="3 4">
    <name type="scientific">Myxococcus xanthus</name>
    <dbReference type="NCBI Taxonomy" id="34"/>
    <lineage>
        <taxon>Bacteria</taxon>
        <taxon>Pseudomonadati</taxon>
        <taxon>Myxococcota</taxon>
        <taxon>Myxococcia</taxon>
        <taxon>Myxococcales</taxon>
        <taxon>Cystobacterineae</taxon>
        <taxon>Myxococcaceae</taxon>
        <taxon>Myxococcus</taxon>
    </lineage>
</organism>
<evidence type="ECO:0000313" key="3">
    <source>
        <dbReference type="EMBL" id="NOJ83089.1"/>
    </source>
</evidence>
<proteinExistence type="predicted"/>
<accession>A0A7Y4IPT7</accession>
<dbReference type="InterPro" id="IPR032710">
    <property type="entry name" value="NTF2-like_dom_sf"/>
</dbReference>
<dbReference type="InterPro" id="IPR037401">
    <property type="entry name" value="SnoaL-like"/>
</dbReference>
<evidence type="ECO:0000259" key="2">
    <source>
        <dbReference type="Pfam" id="PF13474"/>
    </source>
</evidence>